<keyword evidence="6 10" id="KW-1133">Transmembrane helix</keyword>
<dbReference type="GO" id="GO:0005789">
    <property type="term" value="C:endoplasmic reticulum membrane"/>
    <property type="evidence" value="ECO:0007669"/>
    <property type="project" value="UniProtKB-SubCell"/>
</dbReference>
<evidence type="ECO:0000256" key="5">
    <source>
        <dbReference type="ARBA" id="ARBA00022824"/>
    </source>
</evidence>
<evidence type="ECO:0000256" key="2">
    <source>
        <dbReference type="ARBA" id="ARBA00009010"/>
    </source>
</evidence>
<evidence type="ECO:0000256" key="9">
    <source>
        <dbReference type="ARBA" id="ARBA00023568"/>
    </source>
</evidence>
<dbReference type="InterPro" id="IPR014371">
    <property type="entry name" value="Oat_ACAT_DAG_ARE"/>
</dbReference>
<keyword evidence="7 10" id="KW-0472">Membrane</keyword>
<reference evidence="11 12" key="1">
    <citation type="journal article" name="Sci. Rep.">
        <title>Telomere-to-telomere assembled and centromere annotated genomes of the two main subspecies of the button mushroom Agaricus bisporus reveal especially polymorphic chromosome ends.</title>
        <authorList>
            <person name="Sonnenberg A.S.M."/>
            <person name="Sedaghat-Telgerd N."/>
            <person name="Lavrijssen B."/>
            <person name="Ohm R.A."/>
            <person name="Hendrickx P.M."/>
            <person name="Scholtmeijer K."/>
            <person name="Baars J.J.P."/>
            <person name="van Peer A."/>
        </authorList>
    </citation>
    <scope>NUCLEOTIDE SEQUENCE [LARGE SCALE GENOMIC DNA]</scope>
    <source>
        <strain evidence="11 12">H119_p4</strain>
    </source>
</reference>
<evidence type="ECO:0000313" key="12">
    <source>
        <dbReference type="Proteomes" id="UP000629468"/>
    </source>
</evidence>
<feature type="transmembrane region" description="Helical" evidence="10">
    <location>
        <begin position="52"/>
        <end position="74"/>
    </location>
</feature>
<comment type="subcellular location">
    <subcellularLocation>
        <location evidence="1">Endoplasmic reticulum membrane</location>
        <topology evidence="1">Multi-pass membrane protein</topology>
    </subcellularLocation>
</comment>
<keyword evidence="3" id="KW-0808">Transferase</keyword>
<evidence type="ECO:0000256" key="10">
    <source>
        <dbReference type="SAM" id="Phobius"/>
    </source>
</evidence>
<keyword evidence="4 10" id="KW-0812">Transmembrane</keyword>
<accession>A0A8H7CCE0</accession>
<dbReference type="GO" id="GO:0008204">
    <property type="term" value="P:ergosterol metabolic process"/>
    <property type="evidence" value="ECO:0007669"/>
    <property type="project" value="TreeGrafter"/>
</dbReference>
<keyword evidence="8" id="KW-0012">Acyltransferase</keyword>
<evidence type="ECO:0000256" key="4">
    <source>
        <dbReference type="ARBA" id="ARBA00022692"/>
    </source>
</evidence>
<dbReference type="EMBL" id="JABXXO010000009">
    <property type="protein sequence ID" value="KAF7770432.1"/>
    <property type="molecule type" value="Genomic_DNA"/>
</dbReference>
<dbReference type="AlphaFoldDB" id="A0A8H7CCE0"/>
<proteinExistence type="inferred from homology"/>
<evidence type="ECO:0000256" key="7">
    <source>
        <dbReference type="ARBA" id="ARBA00023136"/>
    </source>
</evidence>
<dbReference type="PANTHER" id="PTHR10408">
    <property type="entry name" value="STEROL O-ACYLTRANSFERASE"/>
    <property type="match status" value="1"/>
</dbReference>
<sequence length="75" mass="8591">MLFTFFLSAGAHELVMVVVTKKIRLYLFTLQIVQIPLIVLSRQPILKRNKLMGNVVFWLGLYAGFPLLCVAYVAY</sequence>
<feature type="transmembrane region" description="Helical" evidence="10">
    <location>
        <begin position="23"/>
        <end position="40"/>
    </location>
</feature>
<name>A0A8H7CCE0_AGABI</name>
<organism evidence="11 12">
    <name type="scientific">Agaricus bisporus var. burnettii</name>
    <dbReference type="NCBI Taxonomy" id="192524"/>
    <lineage>
        <taxon>Eukaryota</taxon>
        <taxon>Fungi</taxon>
        <taxon>Dikarya</taxon>
        <taxon>Basidiomycota</taxon>
        <taxon>Agaricomycotina</taxon>
        <taxon>Agaricomycetes</taxon>
        <taxon>Agaricomycetidae</taxon>
        <taxon>Agaricales</taxon>
        <taxon>Agaricineae</taxon>
        <taxon>Agaricaceae</taxon>
        <taxon>Agaricus</taxon>
    </lineage>
</organism>
<evidence type="ECO:0000256" key="8">
    <source>
        <dbReference type="ARBA" id="ARBA00023315"/>
    </source>
</evidence>
<dbReference type="InterPro" id="IPR004299">
    <property type="entry name" value="MBOAT_fam"/>
</dbReference>
<comment type="similarity">
    <text evidence="2">Belongs to the membrane-bound acyltransferase family. Sterol o-acyltransferase subfamily.</text>
</comment>
<dbReference type="Proteomes" id="UP000629468">
    <property type="component" value="Unassembled WGS sequence"/>
</dbReference>
<dbReference type="GO" id="GO:0034737">
    <property type="term" value="F:ergosterol O-acyltransferase activity"/>
    <property type="evidence" value="ECO:0007669"/>
    <property type="project" value="TreeGrafter"/>
</dbReference>
<comment type="caution">
    <text evidence="11">The sequence shown here is derived from an EMBL/GenBank/DDBJ whole genome shotgun (WGS) entry which is preliminary data.</text>
</comment>
<evidence type="ECO:0000256" key="3">
    <source>
        <dbReference type="ARBA" id="ARBA00022679"/>
    </source>
</evidence>
<evidence type="ECO:0000256" key="6">
    <source>
        <dbReference type="ARBA" id="ARBA00022989"/>
    </source>
</evidence>
<protein>
    <submittedName>
        <fullName evidence="11">Uncharacterized protein</fullName>
    </submittedName>
</protein>
<dbReference type="PANTHER" id="PTHR10408:SF9">
    <property type="entry name" value="STEROL O-ACYLTRANSFERASE 2-RELATED"/>
    <property type="match status" value="1"/>
</dbReference>
<evidence type="ECO:0000313" key="11">
    <source>
        <dbReference type="EMBL" id="KAF7770432.1"/>
    </source>
</evidence>
<evidence type="ECO:0000256" key="1">
    <source>
        <dbReference type="ARBA" id="ARBA00004477"/>
    </source>
</evidence>
<gene>
    <name evidence="11" type="ORF">Agabi119p4_6406</name>
</gene>
<dbReference type="Pfam" id="PF03062">
    <property type="entry name" value="MBOAT"/>
    <property type="match status" value="1"/>
</dbReference>
<comment type="function">
    <text evidence="9">Sterol O-acyltransferase that catalyzes the formation of stery esters.</text>
</comment>
<keyword evidence="5" id="KW-0256">Endoplasmic reticulum</keyword>